<gene>
    <name evidence="11" type="ORF">XYCOK13_03190</name>
</gene>
<dbReference type="PROSITE" id="PS50111">
    <property type="entry name" value="CHEMOTAXIS_TRANSDUC_2"/>
    <property type="match status" value="1"/>
</dbReference>
<dbReference type="EMBL" id="BOVK01000005">
    <property type="protein sequence ID" value="GIQ67495.1"/>
    <property type="molecule type" value="Genomic_DNA"/>
</dbReference>
<protein>
    <submittedName>
        <fullName evidence="11">Methyl-accepting chemotaxis protein</fullName>
    </submittedName>
</protein>
<feature type="domain" description="HAMP" evidence="10">
    <location>
        <begin position="356"/>
        <end position="408"/>
    </location>
</feature>
<dbReference type="Gene3D" id="1.10.287.950">
    <property type="entry name" value="Methyl-accepting chemotaxis protein"/>
    <property type="match status" value="1"/>
</dbReference>
<feature type="compositionally biased region" description="Low complexity" evidence="7">
    <location>
        <begin position="477"/>
        <end position="487"/>
    </location>
</feature>
<dbReference type="PROSITE" id="PS50885">
    <property type="entry name" value="HAMP"/>
    <property type="match status" value="1"/>
</dbReference>
<feature type="transmembrane region" description="Helical" evidence="8">
    <location>
        <begin position="33"/>
        <end position="52"/>
    </location>
</feature>
<feature type="transmembrane region" description="Helical" evidence="8">
    <location>
        <begin position="333"/>
        <end position="358"/>
    </location>
</feature>
<keyword evidence="2" id="KW-1003">Cell membrane</keyword>
<dbReference type="InterPro" id="IPR003660">
    <property type="entry name" value="HAMP_dom"/>
</dbReference>
<evidence type="ECO:0000313" key="11">
    <source>
        <dbReference type="EMBL" id="GIQ67495.1"/>
    </source>
</evidence>
<feature type="domain" description="Methyl-accepting transducer" evidence="9">
    <location>
        <begin position="427"/>
        <end position="663"/>
    </location>
</feature>
<keyword evidence="12" id="KW-1185">Reference proteome</keyword>
<evidence type="ECO:0000256" key="5">
    <source>
        <dbReference type="ARBA" id="ARBA00029447"/>
    </source>
</evidence>
<comment type="caution">
    <text evidence="11">The sequence shown here is derived from an EMBL/GenBank/DDBJ whole genome shotgun (WGS) entry which is preliminary data.</text>
</comment>
<organism evidence="11 12">
    <name type="scientific">Xylanibacillus composti</name>
    <dbReference type="NCBI Taxonomy" id="1572762"/>
    <lineage>
        <taxon>Bacteria</taxon>
        <taxon>Bacillati</taxon>
        <taxon>Bacillota</taxon>
        <taxon>Bacilli</taxon>
        <taxon>Bacillales</taxon>
        <taxon>Paenibacillaceae</taxon>
        <taxon>Xylanibacillus</taxon>
    </lineage>
</organism>
<dbReference type="Pfam" id="PF00015">
    <property type="entry name" value="MCPsignal"/>
    <property type="match status" value="1"/>
</dbReference>
<comment type="similarity">
    <text evidence="5">Belongs to the methyl-accepting chemotaxis (MCP) protein family.</text>
</comment>
<keyword evidence="8" id="KW-1133">Transmembrane helix</keyword>
<comment type="subcellular location">
    <subcellularLocation>
        <location evidence="1">Cell membrane</location>
    </subcellularLocation>
</comment>
<evidence type="ECO:0000313" key="12">
    <source>
        <dbReference type="Proteomes" id="UP000677918"/>
    </source>
</evidence>
<dbReference type="RefSeq" id="WP_213410095.1">
    <property type="nucleotide sequence ID" value="NZ_BOVK01000005.1"/>
</dbReference>
<evidence type="ECO:0000259" key="10">
    <source>
        <dbReference type="PROSITE" id="PS50885"/>
    </source>
</evidence>
<reference evidence="11" key="1">
    <citation type="submission" date="2021-04" db="EMBL/GenBank/DDBJ databases">
        <title>Draft genome sequence of Xylanibacillus composti strain K13.</title>
        <authorList>
            <person name="Uke A."/>
            <person name="Chhe C."/>
            <person name="Baramee S."/>
            <person name="Kosugi A."/>
        </authorList>
    </citation>
    <scope>NUCLEOTIDE SEQUENCE</scope>
    <source>
        <strain evidence="11">K13</strain>
    </source>
</reference>
<evidence type="ECO:0000256" key="4">
    <source>
        <dbReference type="ARBA" id="ARBA00023224"/>
    </source>
</evidence>
<evidence type="ECO:0000259" key="9">
    <source>
        <dbReference type="PROSITE" id="PS50111"/>
    </source>
</evidence>
<keyword evidence="4 6" id="KW-0807">Transducer</keyword>
<dbReference type="GO" id="GO:0005886">
    <property type="term" value="C:plasma membrane"/>
    <property type="evidence" value="ECO:0007669"/>
    <property type="project" value="UniProtKB-SubCell"/>
</dbReference>
<evidence type="ECO:0000256" key="2">
    <source>
        <dbReference type="ARBA" id="ARBA00022475"/>
    </source>
</evidence>
<evidence type="ECO:0000256" key="8">
    <source>
        <dbReference type="SAM" id="Phobius"/>
    </source>
</evidence>
<proteinExistence type="inferred from homology"/>
<evidence type="ECO:0000256" key="1">
    <source>
        <dbReference type="ARBA" id="ARBA00004236"/>
    </source>
</evidence>
<dbReference type="SUPFAM" id="SSF58104">
    <property type="entry name" value="Methyl-accepting chemotaxis protein (MCP) signaling domain"/>
    <property type="match status" value="1"/>
</dbReference>
<evidence type="ECO:0000256" key="3">
    <source>
        <dbReference type="ARBA" id="ARBA00023136"/>
    </source>
</evidence>
<accession>A0A8J4H0V5</accession>
<dbReference type="PANTHER" id="PTHR32089">
    <property type="entry name" value="METHYL-ACCEPTING CHEMOTAXIS PROTEIN MCPB"/>
    <property type="match status" value="1"/>
</dbReference>
<evidence type="ECO:0000256" key="7">
    <source>
        <dbReference type="SAM" id="MobiDB-lite"/>
    </source>
</evidence>
<dbReference type="GO" id="GO:0007165">
    <property type="term" value="P:signal transduction"/>
    <property type="evidence" value="ECO:0007669"/>
    <property type="project" value="UniProtKB-KW"/>
</dbReference>
<name>A0A8J4H0V5_9BACL</name>
<keyword evidence="3 8" id="KW-0472">Membrane</keyword>
<feature type="region of interest" description="Disordered" evidence="7">
    <location>
        <begin position="477"/>
        <end position="500"/>
    </location>
</feature>
<evidence type="ECO:0000256" key="6">
    <source>
        <dbReference type="PROSITE-ProRule" id="PRU00284"/>
    </source>
</evidence>
<dbReference type="PANTHER" id="PTHR32089:SF112">
    <property type="entry name" value="LYSOZYME-LIKE PROTEIN-RELATED"/>
    <property type="match status" value="1"/>
</dbReference>
<dbReference type="InterPro" id="IPR004089">
    <property type="entry name" value="MCPsignal_dom"/>
</dbReference>
<keyword evidence="8" id="KW-0812">Transmembrane</keyword>
<dbReference type="CDD" id="cd06225">
    <property type="entry name" value="HAMP"/>
    <property type="match status" value="1"/>
</dbReference>
<dbReference type="Proteomes" id="UP000677918">
    <property type="component" value="Unassembled WGS sequence"/>
</dbReference>
<dbReference type="SMART" id="SM00304">
    <property type="entry name" value="HAMP"/>
    <property type="match status" value="1"/>
</dbReference>
<dbReference type="AlphaFoldDB" id="A0A8J4H0V5"/>
<sequence length="713" mass="77694">MPKPTVNKRIQVLSAIFRPAVMMMDRFKYAHKFILVSLVFMVPICLLFYVFFAERNASVQLTEREKTGVAYSMALNDVLLQVQEHRSLASVQLLGMGSFEDAAASNQEELSAAILRVDELFAADSRYPTLKEEWQSLKEEWNSISQTYSNLSPSESNVLHSNWTASLLEFNRLVADQTNLNLDPEIASSYLVEALTSTVPRLAEDVSLSQSLATGLIVSKEMTASDDEKLITHINSITEGIQNLRRVEQAIYRGEPALEAVLSEPITAYIDISERLAEYVKIVRSNHILDMDPTTVLEMELQSTEARLALKGALSQELYAILDQRVTADKVSAGLTITMIAVVFLVAAYLFVGFYFAVRHAVSKLRDASTAIASGDLTVQANLKGKDELSEVGTAFDSMVEKWRAIIRENQQMASDLAESSKQLLTASQQAAQSSDQITNEMAEAANMAETQLSGAEQSTRAMQEIATGISRIAESSSSVAESSAEATQRAQAGNGAIGEVSSQMSSISDTMDKLATVVQEMGDKSRKIEEIVGVISEISQQTQLLSLNASIEAARAGEHGRGFTVVAAEVKKLAEQSRSSTFEIADIVRDILITVDHAVMSMKDSVQEVAKGRQLAGETGQSFASIMAAVEHVNMQVQEISAAAEEISAGSEQVSASLDEMLDITRKNTDITQNVSAAAEEQLASNEEISASSESLQSMAARLQKEMNQFKV</sequence>
<dbReference type="CDD" id="cd11386">
    <property type="entry name" value="MCP_signal"/>
    <property type="match status" value="1"/>
</dbReference>
<dbReference type="Pfam" id="PF00672">
    <property type="entry name" value="HAMP"/>
    <property type="match status" value="1"/>
</dbReference>
<dbReference type="SMART" id="SM00283">
    <property type="entry name" value="MA"/>
    <property type="match status" value="1"/>
</dbReference>